<evidence type="ECO:0000313" key="1">
    <source>
        <dbReference type="EMBL" id="EJK59862.1"/>
    </source>
</evidence>
<proteinExistence type="predicted"/>
<evidence type="ECO:0000313" key="2">
    <source>
        <dbReference type="Proteomes" id="UP000266841"/>
    </source>
</evidence>
<keyword evidence="2" id="KW-1185">Reference proteome</keyword>
<gene>
    <name evidence="1" type="ORF">THAOC_19866</name>
</gene>
<feature type="non-terminal residue" evidence="1">
    <location>
        <position position="42"/>
    </location>
</feature>
<protein>
    <submittedName>
        <fullName evidence="1">Uncharacterized protein</fullName>
    </submittedName>
</protein>
<name>K0SN09_THAOC</name>
<accession>K0SN09</accession>
<reference evidence="1 2" key="1">
    <citation type="journal article" date="2012" name="Genome Biol.">
        <title>Genome and low-iron response of an oceanic diatom adapted to chronic iron limitation.</title>
        <authorList>
            <person name="Lommer M."/>
            <person name="Specht M."/>
            <person name="Roy A.S."/>
            <person name="Kraemer L."/>
            <person name="Andreson R."/>
            <person name="Gutowska M.A."/>
            <person name="Wolf J."/>
            <person name="Bergner S.V."/>
            <person name="Schilhabel M.B."/>
            <person name="Klostermeier U.C."/>
            <person name="Beiko R.G."/>
            <person name="Rosenstiel P."/>
            <person name="Hippler M."/>
            <person name="Laroche J."/>
        </authorList>
    </citation>
    <scope>NUCLEOTIDE SEQUENCE [LARGE SCALE GENOMIC DNA]</scope>
    <source>
        <strain evidence="1 2">CCMP1005</strain>
    </source>
</reference>
<comment type="caution">
    <text evidence="1">The sequence shown here is derived from an EMBL/GenBank/DDBJ whole genome shotgun (WGS) entry which is preliminary data.</text>
</comment>
<sequence length="42" mass="5004">MNTYGHLNSFAVPQCSPAYEFQIRRKLTFRNSLMWLVRNPTD</sequence>
<dbReference type="AlphaFoldDB" id="K0SN09"/>
<organism evidence="1 2">
    <name type="scientific">Thalassiosira oceanica</name>
    <name type="common">Marine diatom</name>
    <dbReference type="NCBI Taxonomy" id="159749"/>
    <lineage>
        <taxon>Eukaryota</taxon>
        <taxon>Sar</taxon>
        <taxon>Stramenopiles</taxon>
        <taxon>Ochrophyta</taxon>
        <taxon>Bacillariophyta</taxon>
        <taxon>Coscinodiscophyceae</taxon>
        <taxon>Thalassiosirophycidae</taxon>
        <taxon>Thalassiosirales</taxon>
        <taxon>Thalassiosiraceae</taxon>
        <taxon>Thalassiosira</taxon>
    </lineage>
</organism>
<dbReference type="Proteomes" id="UP000266841">
    <property type="component" value="Unassembled WGS sequence"/>
</dbReference>
<dbReference type="EMBL" id="AGNL01022139">
    <property type="protein sequence ID" value="EJK59862.1"/>
    <property type="molecule type" value="Genomic_DNA"/>
</dbReference>